<dbReference type="Gene3D" id="3.40.190.10">
    <property type="entry name" value="Periplasmic binding protein-like II"/>
    <property type="match status" value="1"/>
</dbReference>
<evidence type="ECO:0000256" key="1">
    <source>
        <dbReference type="SAM" id="SignalP"/>
    </source>
</evidence>
<name>A0A1M7UWY7_9ACTN</name>
<reference evidence="3 4" key="1">
    <citation type="submission" date="2016-12" db="EMBL/GenBank/DDBJ databases">
        <authorList>
            <person name="Song W.-J."/>
            <person name="Kurnit D.M."/>
        </authorList>
    </citation>
    <scope>NUCLEOTIDE SEQUENCE [LARGE SCALE GENOMIC DNA]</scope>
    <source>
        <strain evidence="3 4">DSM 43162</strain>
    </source>
</reference>
<gene>
    <name evidence="3" type="ORF">SAMN05660350_04149</name>
</gene>
<protein>
    <submittedName>
        <fullName evidence="3">Osmoprotectant transport system substrate-binding protein</fullName>
    </submittedName>
</protein>
<dbReference type="AlphaFoldDB" id="A0A1M7UWY7"/>
<dbReference type="PROSITE" id="PS51257">
    <property type="entry name" value="PROKAR_LIPOPROTEIN"/>
    <property type="match status" value="1"/>
</dbReference>
<dbReference type="EMBL" id="FRDM01000034">
    <property type="protein sequence ID" value="SHN87406.1"/>
    <property type="molecule type" value="Genomic_DNA"/>
</dbReference>
<feature type="signal peptide" evidence="1">
    <location>
        <begin position="1"/>
        <end position="21"/>
    </location>
</feature>
<dbReference type="GO" id="GO:0043190">
    <property type="term" value="C:ATP-binding cassette (ABC) transporter complex"/>
    <property type="evidence" value="ECO:0007669"/>
    <property type="project" value="InterPro"/>
</dbReference>
<dbReference type="OrthoDB" id="9781705at2"/>
<feature type="domain" description="ABC-type glycine betaine transport system substrate-binding" evidence="2">
    <location>
        <begin position="63"/>
        <end position="324"/>
    </location>
</feature>
<organism evidence="3 4">
    <name type="scientific">Geodermatophilus obscurus</name>
    <dbReference type="NCBI Taxonomy" id="1861"/>
    <lineage>
        <taxon>Bacteria</taxon>
        <taxon>Bacillati</taxon>
        <taxon>Actinomycetota</taxon>
        <taxon>Actinomycetes</taxon>
        <taxon>Geodermatophilales</taxon>
        <taxon>Geodermatophilaceae</taxon>
        <taxon>Geodermatophilus</taxon>
    </lineage>
</organism>
<sequence length="330" mass="34332">MTTRTWSTAAALGLTALLATACGGDTDLSDAGGAGGGGGGGGGGNAGGGSIGEQFDLSGASFTVGSKEFTESQLLGHITIAALQAAGADVADQTGLTGTDTVRAALESGDIDMYWEYTGTGWVNILGNTSEDLPEDLSSAVADADAANGVVWLQPAPFEDTYRIAATSQFAEQNGLGTMSDVAAFVQANPDQGTLCAASEFLNRDDGLPGLQQAYGFEFSEVVELDLGLIYTQVGESCTFGEVFSTDARIVSNDLTVIEDDQDFFVPYNGALTVRQEVLDENPEIAEVMAPISEQLTDDVITELNSRVDNDGEEVPEVAQQFLRDNGFID</sequence>
<proteinExistence type="predicted"/>
<keyword evidence="1" id="KW-0732">Signal</keyword>
<evidence type="ECO:0000259" key="2">
    <source>
        <dbReference type="Pfam" id="PF04069"/>
    </source>
</evidence>
<evidence type="ECO:0000313" key="3">
    <source>
        <dbReference type="EMBL" id="SHN87406.1"/>
    </source>
</evidence>
<evidence type="ECO:0000313" key="4">
    <source>
        <dbReference type="Proteomes" id="UP000184428"/>
    </source>
</evidence>
<feature type="chain" id="PRO_5038397554" evidence="1">
    <location>
        <begin position="22"/>
        <end position="330"/>
    </location>
</feature>
<dbReference type="GO" id="GO:0022857">
    <property type="term" value="F:transmembrane transporter activity"/>
    <property type="evidence" value="ECO:0007669"/>
    <property type="project" value="InterPro"/>
</dbReference>
<dbReference type="Proteomes" id="UP000184428">
    <property type="component" value="Unassembled WGS sequence"/>
</dbReference>
<accession>A0A1M7UWY7</accession>
<dbReference type="SUPFAM" id="SSF53850">
    <property type="entry name" value="Periplasmic binding protein-like II"/>
    <property type="match status" value="1"/>
</dbReference>
<dbReference type="Gene3D" id="3.40.190.120">
    <property type="entry name" value="Osmoprotection protein (prox), domain 2"/>
    <property type="match status" value="1"/>
</dbReference>
<dbReference type="Pfam" id="PF04069">
    <property type="entry name" value="OpuAC"/>
    <property type="match status" value="1"/>
</dbReference>
<dbReference type="InterPro" id="IPR007210">
    <property type="entry name" value="ABC_Gly_betaine_transp_sub-bd"/>
</dbReference>
<dbReference type="RefSeq" id="WP_072920557.1">
    <property type="nucleotide sequence ID" value="NZ_FRDM01000034.1"/>
</dbReference>